<feature type="compositionally biased region" description="Polar residues" evidence="5">
    <location>
        <begin position="1"/>
        <end position="16"/>
    </location>
</feature>
<proteinExistence type="inferred from homology"/>
<dbReference type="Pfam" id="PF01774">
    <property type="entry name" value="UreD"/>
    <property type="match status" value="1"/>
</dbReference>
<dbReference type="PANTHER" id="PTHR33643">
    <property type="entry name" value="UREASE ACCESSORY PROTEIN D"/>
    <property type="match status" value="1"/>
</dbReference>
<dbReference type="HAMAP" id="MF_01384">
    <property type="entry name" value="UreD"/>
    <property type="match status" value="1"/>
</dbReference>
<evidence type="ECO:0000313" key="7">
    <source>
        <dbReference type="Proteomes" id="UP000464262"/>
    </source>
</evidence>
<name>A0A7Z2T4D6_9VIBR</name>
<keyword evidence="4" id="KW-0963">Cytoplasm</keyword>
<gene>
    <name evidence="4" type="primary">ureD</name>
    <name evidence="6" type="ORF">GT360_11230</name>
</gene>
<comment type="subunit">
    <text evidence="4">UreD, UreF and UreG form a complex that acts as a GTP-hydrolysis-dependent molecular chaperone, activating the urease apoprotein by helping to assemble the nickel containing metallocenter of UreC. The UreE protein probably delivers the nickel.</text>
</comment>
<dbReference type="InterPro" id="IPR002669">
    <property type="entry name" value="UreD"/>
</dbReference>
<dbReference type="Proteomes" id="UP000464262">
    <property type="component" value="Chromosome 1"/>
</dbReference>
<dbReference type="KEGG" id="vas:GT360_11230"/>
<dbReference type="PANTHER" id="PTHR33643:SF1">
    <property type="entry name" value="UREASE ACCESSORY PROTEIN D"/>
    <property type="match status" value="1"/>
</dbReference>
<dbReference type="GO" id="GO:0016151">
    <property type="term" value="F:nickel cation binding"/>
    <property type="evidence" value="ECO:0007669"/>
    <property type="project" value="UniProtKB-UniRule"/>
</dbReference>
<evidence type="ECO:0000313" key="6">
    <source>
        <dbReference type="EMBL" id="QIA64045.1"/>
    </source>
</evidence>
<comment type="function">
    <text evidence="4">Required for maturation of urease via the functional incorporation of the urease nickel metallocenter.</text>
</comment>
<keyword evidence="7" id="KW-1185">Reference proteome</keyword>
<dbReference type="GO" id="GO:0005737">
    <property type="term" value="C:cytoplasm"/>
    <property type="evidence" value="ECO:0007669"/>
    <property type="project" value="UniProtKB-SubCell"/>
</dbReference>
<sequence>MSTLLATDGLTNNAGEQGSVHPVSMSDVIEQDIRDGWKAELGLTFTQRGDKTVLKHRTQKGPLAIQRPLYPDGTTCHTYLLHPPGGVVGGDTLDINVTVDKQAHALITTPGATKFYRSNSKYARQTQTLAVKSGARLEWFPQENIFFPHAHTRLDTQIHLDKDAQFWGWEMHCFGRPALQEGFSHGHLIGKTEIFVDGQRILTEGLNFNGGNNLMINKGMLSYPLAATLYIKTDDIQLLELVQSLLCSRTSQAQKVAGNPRYVLGASQIESLLVVRALGHWSEDLIDVFSEVWRMTRTHLTDSTPDNPRIWAT</sequence>
<evidence type="ECO:0000256" key="4">
    <source>
        <dbReference type="HAMAP-Rule" id="MF_01384"/>
    </source>
</evidence>
<feature type="region of interest" description="Disordered" evidence="5">
    <location>
        <begin position="1"/>
        <end position="23"/>
    </location>
</feature>
<dbReference type="AlphaFoldDB" id="A0A7Z2T4D6"/>
<keyword evidence="3 4" id="KW-0143">Chaperone</keyword>
<evidence type="ECO:0000256" key="1">
    <source>
        <dbReference type="ARBA" id="ARBA00007177"/>
    </source>
</evidence>
<comment type="similarity">
    <text evidence="1 4">Belongs to the UreD family.</text>
</comment>
<evidence type="ECO:0000256" key="3">
    <source>
        <dbReference type="ARBA" id="ARBA00023186"/>
    </source>
</evidence>
<organism evidence="6 7">
    <name type="scientific">Vibrio astriarenae</name>
    <dbReference type="NCBI Taxonomy" id="1481923"/>
    <lineage>
        <taxon>Bacteria</taxon>
        <taxon>Pseudomonadati</taxon>
        <taxon>Pseudomonadota</taxon>
        <taxon>Gammaproteobacteria</taxon>
        <taxon>Vibrionales</taxon>
        <taxon>Vibrionaceae</taxon>
        <taxon>Vibrio</taxon>
    </lineage>
</organism>
<protein>
    <recommendedName>
        <fullName evidence="4">Urease accessory protein UreD</fullName>
    </recommendedName>
</protein>
<accession>A0A7Z2T4D6</accession>
<evidence type="ECO:0000256" key="5">
    <source>
        <dbReference type="SAM" id="MobiDB-lite"/>
    </source>
</evidence>
<keyword evidence="2 4" id="KW-0996">Nickel insertion</keyword>
<reference evidence="6 7" key="1">
    <citation type="submission" date="2020-01" db="EMBL/GenBank/DDBJ databases">
        <title>Whole genome and functional gene identification of agarase of Vibrio HN897.</title>
        <authorList>
            <person name="Liu Y."/>
            <person name="Zhao Z."/>
        </authorList>
    </citation>
    <scope>NUCLEOTIDE SEQUENCE [LARGE SCALE GENOMIC DNA]</scope>
    <source>
        <strain evidence="6 7">HN897</strain>
    </source>
</reference>
<evidence type="ECO:0000256" key="2">
    <source>
        <dbReference type="ARBA" id="ARBA00022988"/>
    </source>
</evidence>
<comment type="subcellular location">
    <subcellularLocation>
        <location evidence="4">Cytoplasm</location>
    </subcellularLocation>
</comment>
<dbReference type="EMBL" id="CP047475">
    <property type="protein sequence ID" value="QIA64045.1"/>
    <property type="molecule type" value="Genomic_DNA"/>
</dbReference>